<sequence length="421" mass="46784">MSTGQNQKYKPIPFVENLEDYKPGGFHPVHIGDRLKENRYCIINKLGHGCFSTVWLAEDALKKTCVAVSISQAQLSQIPSGNESSHEDTRKTIRMLQHLAEGKETDYRGSNVLLPLDIFELSGPNGAHFCIVTHLQGQSLAMVTKRDLGKLSETLPLPKAKRAIMSLLTGFAYIHSRGICHGDLHPGNLLLDLPEEVTQSLERINAICGSPRTVPIERLDNNPLESNVPKYGVEAALGKLSDLTLYSGDLKVADFGCGYFANDPPKEIDFLGPYIVPEQYCTGQIGTASDVWTVGCAIWLLLSGRDMFGTVDDPTAKVFLVMTETLGMPPEFILQSWREKLPGMELQAYLSPSVSLAQRIQELRFGNEKRWMKSRIDEFSDEDITLLTGLLTLIFKYDPTERPTMEVILRHPATALFSSAD</sequence>
<evidence type="ECO:0000256" key="2">
    <source>
        <dbReference type="ARBA" id="ARBA00022679"/>
    </source>
</evidence>
<dbReference type="STRING" id="1196081.A0A364L6H6"/>
<dbReference type="AlphaFoldDB" id="A0A364L6H6"/>
<feature type="domain" description="Protein kinase" evidence="6">
    <location>
        <begin position="40"/>
        <end position="414"/>
    </location>
</feature>
<dbReference type="SMART" id="SM00220">
    <property type="entry name" value="S_TKc"/>
    <property type="match status" value="1"/>
</dbReference>
<proteinExistence type="predicted"/>
<dbReference type="GO" id="GO:0004674">
    <property type="term" value="F:protein serine/threonine kinase activity"/>
    <property type="evidence" value="ECO:0007669"/>
    <property type="project" value="UniProtKB-KW"/>
</dbReference>
<accession>A0A364L6H6</accession>
<dbReference type="Gene3D" id="3.30.200.20">
    <property type="entry name" value="Phosphorylase Kinase, domain 1"/>
    <property type="match status" value="1"/>
</dbReference>
<evidence type="ECO:0000256" key="4">
    <source>
        <dbReference type="ARBA" id="ARBA00022777"/>
    </source>
</evidence>
<dbReference type="SUPFAM" id="SSF56112">
    <property type="entry name" value="Protein kinase-like (PK-like)"/>
    <property type="match status" value="1"/>
</dbReference>
<evidence type="ECO:0000313" key="8">
    <source>
        <dbReference type="Proteomes" id="UP000249363"/>
    </source>
</evidence>
<gene>
    <name evidence="7" type="ORF">BHQ10_007385</name>
</gene>
<dbReference type="PROSITE" id="PS50011">
    <property type="entry name" value="PROTEIN_KINASE_DOM"/>
    <property type="match status" value="1"/>
</dbReference>
<keyword evidence="2" id="KW-0808">Transferase</keyword>
<dbReference type="GO" id="GO:0043484">
    <property type="term" value="P:regulation of RNA splicing"/>
    <property type="evidence" value="ECO:0007669"/>
    <property type="project" value="TreeGrafter"/>
</dbReference>
<dbReference type="GO" id="GO:0005634">
    <property type="term" value="C:nucleus"/>
    <property type="evidence" value="ECO:0007669"/>
    <property type="project" value="TreeGrafter"/>
</dbReference>
<keyword evidence="3" id="KW-0547">Nucleotide-binding</keyword>
<protein>
    <recommendedName>
        <fullName evidence="6">Protein kinase domain-containing protein</fullName>
    </recommendedName>
</protein>
<evidence type="ECO:0000256" key="5">
    <source>
        <dbReference type="ARBA" id="ARBA00022840"/>
    </source>
</evidence>
<evidence type="ECO:0000256" key="1">
    <source>
        <dbReference type="ARBA" id="ARBA00022527"/>
    </source>
</evidence>
<organism evidence="7 8">
    <name type="scientific">Talaromyces amestolkiae</name>
    <dbReference type="NCBI Taxonomy" id="1196081"/>
    <lineage>
        <taxon>Eukaryota</taxon>
        <taxon>Fungi</taxon>
        <taxon>Dikarya</taxon>
        <taxon>Ascomycota</taxon>
        <taxon>Pezizomycotina</taxon>
        <taxon>Eurotiomycetes</taxon>
        <taxon>Eurotiomycetidae</taxon>
        <taxon>Eurotiales</taxon>
        <taxon>Trichocomaceae</taxon>
        <taxon>Talaromyces</taxon>
        <taxon>Talaromyces sect. Talaromyces</taxon>
    </lineage>
</organism>
<name>A0A364L6H6_TALAM</name>
<dbReference type="GeneID" id="63796600"/>
<keyword evidence="8" id="KW-1185">Reference proteome</keyword>
<keyword evidence="1" id="KW-0723">Serine/threonine-protein kinase</keyword>
<dbReference type="InterPro" id="IPR011009">
    <property type="entry name" value="Kinase-like_dom_sf"/>
</dbReference>
<dbReference type="RefSeq" id="XP_040735888.1">
    <property type="nucleotide sequence ID" value="XM_040880074.1"/>
</dbReference>
<dbReference type="OrthoDB" id="4223314at2759"/>
<dbReference type="PANTHER" id="PTHR45646">
    <property type="entry name" value="SERINE/THREONINE-PROTEIN KINASE DOA-RELATED"/>
    <property type="match status" value="1"/>
</dbReference>
<dbReference type="PANTHER" id="PTHR45646:SF11">
    <property type="entry name" value="SERINE_THREONINE-PROTEIN KINASE DOA"/>
    <property type="match status" value="1"/>
</dbReference>
<dbReference type="Pfam" id="PF00069">
    <property type="entry name" value="Pkinase"/>
    <property type="match status" value="2"/>
</dbReference>
<dbReference type="InterPro" id="IPR000719">
    <property type="entry name" value="Prot_kinase_dom"/>
</dbReference>
<keyword evidence="5" id="KW-0067">ATP-binding</keyword>
<evidence type="ECO:0000256" key="3">
    <source>
        <dbReference type="ARBA" id="ARBA00022741"/>
    </source>
</evidence>
<comment type="caution">
    <text evidence="7">The sequence shown here is derived from an EMBL/GenBank/DDBJ whole genome shotgun (WGS) entry which is preliminary data.</text>
</comment>
<evidence type="ECO:0000313" key="7">
    <source>
        <dbReference type="EMBL" id="RAO71373.1"/>
    </source>
</evidence>
<dbReference type="InterPro" id="IPR051175">
    <property type="entry name" value="CLK_kinases"/>
</dbReference>
<reference evidence="7 8" key="1">
    <citation type="journal article" date="2017" name="Biotechnol. Biofuels">
        <title>Differential beta-glucosidase expression as a function of carbon source availability in Talaromyces amestolkiae: a genomic and proteomic approach.</title>
        <authorList>
            <person name="de Eugenio L.I."/>
            <person name="Mendez-Liter J.A."/>
            <person name="Nieto-Dominguez M."/>
            <person name="Alonso L."/>
            <person name="Gil-Munoz J."/>
            <person name="Barriuso J."/>
            <person name="Prieto A."/>
            <person name="Martinez M.J."/>
        </authorList>
    </citation>
    <scope>NUCLEOTIDE SEQUENCE [LARGE SCALE GENOMIC DNA]</scope>
    <source>
        <strain evidence="7 8">CIB</strain>
    </source>
</reference>
<dbReference type="GO" id="GO:0005524">
    <property type="term" value="F:ATP binding"/>
    <property type="evidence" value="ECO:0007669"/>
    <property type="project" value="UniProtKB-KW"/>
</dbReference>
<keyword evidence="4" id="KW-0418">Kinase</keyword>
<dbReference type="Gene3D" id="1.10.510.10">
    <property type="entry name" value="Transferase(Phosphotransferase) domain 1"/>
    <property type="match status" value="1"/>
</dbReference>
<evidence type="ECO:0000259" key="6">
    <source>
        <dbReference type="PROSITE" id="PS50011"/>
    </source>
</evidence>
<dbReference type="EMBL" id="MIKG01000015">
    <property type="protein sequence ID" value="RAO71373.1"/>
    <property type="molecule type" value="Genomic_DNA"/>
</dbReference>
<dbReference type="Proteomes" id="UP000249363">
    <property type="component" value="Unassembled WGS sequence"/>
</dbReference>